<reference evidence="6" key="1">
    <citation type="submission" date="2021-06" db="EMBL/GenBank/DDBJ databases">
        <authorList>
            <person name="Kallberg Y."/>
            <person name="Tangrot J."/>
            <person name="Rosling A."/>
        </authorList>
    </citation>
    <scope>NUCLEOTIDE SEQUENCE</scope>
    <source>
        <strain evidence="6">IN212</strain>
    </source>
</reference>
<evidence type="ECO:0000313" key="6">
    <source>
        <dbReference type="EMBL" id="CAG8816423.1"/>
    </source>
</evidence>
<evidence type="ECO:0000256" key="1">
    <source>
        <dbReference type="ARBA" id="ARBA00004123"/>
    </source>
</evidence>
<dbReference type="PANTHER" id="PTHR46481">
    <property type="entry name" value="ZINC FINGER BED DOMAIN-CONTAINING PROTEIN 4"/>
    <property type="match status" value="1"/>
</dbReference>
<dbReference type="OrthoDB" id="2444743at2759"/>
<evidence type="ECO:0000256" key="4">
    <source>
        <dbReference type="ARBA" id="ARBA00022833"/>
    </source>
</evidence>
<dbReference type="Proteomes" id="UP000789396">
    <property type="component" value="Unassembled WGS sequence"/>
</dbReference>
<dbReference type="InterPro" id="IPR052035">
    <property type="entry name" value="ZnF_BED_domain_contain"/>
</dbReference>
<sequence length="104" mass="12120">YFHDKSTSNMIAHLRSSHNIVDDKKLKSEVQQIHQTKLPEIINVNTLYKSIKQSEINKAVMEWIILDNQPLAASRKEGFHRMMAKIDPKFRPPSNRLIKNQIAL</sequence>
<gene>
    <name evidence="6" type="ORF">RFULGI_LOCUS19259</name>
</gene>
<dbReference type="EMBL" id="CAJVPZ010092804">
    <property type="protein sequence ID" value="CAG8816423.1"/>
    <property type="molecule type" value="Genomic_DNA"/>
</dbReference>
<evidence type="ECO:0000256" key="3">
    <source>
        <dbReference type="ARBA" id="ARBA00022771"/>
    </source>
</evidence>
<comment type="subcellular location">
    <subcellularLocation>
        <location evidence="1">Nucleus</location>
    </subcellularLocation>
</comment>
<protein>
    <submittedName>
        <fullName evidence="6">15717_t:CDS:1</fullName>
    </submittedName>
</protein>
<feature type="non-terminal residue" evidence="6">
    <location>
        <position position="1"/>
    </location>
</feature>
<evidence type="ECO:0000256" key="5">
    <source>
        <dbReference type="ARBA" id="ARBA00023242"/>
    </source>
</evidence>
<proteinExistence type="predicted"/>
<feature type="non-terminal residue" evidence="6">
    <location>
        <position position="104"/>
    </location>
</feature>
<dbReference type="GO" id="GO:0008270">
    <property type="term" value="F:zinc ion binding"/>
    <property type="evidence" value="ECO:0007669"/>
    <property type="project" value="UniProtKB-KW"/>
</dbReference>
<keyword evidence="4" id="KW-0862">Zinc</keyword>
<evidence type="ECO:0000256" key="2">
    <source>
        <dbReference type="ARBA" id="ARBA00022723"/>
    </source>
</evidence>
<name>A0A9N9PFM2_9GLOM</name>
<keyword evidence="3" id="KW-0863">Zinc-finger</keyword>
<dbReference type="AlphaFoldDB" id="A0A9N9PFM2"/>
<evidence type="ECO:0000313" key="7">
    <source>
        <dbReference type="Proteomes" id="UP000789396"/>
    </source>
</evidence>
<comment type="caution">
    <text evidence="6">The sequence shown here is derived from an EMBL/GenBank/DDBJ whole genome shotgun (WGS) entry which is preliminary data.</text>
</comment>
<dbReference type="PANTHER" id="PTHR46481:SF10">
    <property type="entry name" value="ZINC FINGER BED DOMAIN-CONTAINING PROTEIN 39"/>
    <property type="match status" value="1"/>
</dbReference>
<organism evidence="6 7">
    <name type="scientific">Racocetra fulgida</name>
    <dbReference type="NCBI Taxonomy" id="60492"/>
    <lineage>
        <taxon>Eukaryota</taxon>
        <taxon>Fungi</taxon>
        <taxon>Fungi incertae sedis</taxon>
        <taxon>Mucoromycota</taxon>
        <taxon>Glomeromycotina</taxon>
        <taxon>Glomeromycetes</taxon>
        <taxon>Diversisporales</taxon>
        <taxon>Gigasporaceae</taxon>
        <taxon>Racocetra</taxon>
    </lineage>
</organism>
<keyword evidence="5" id="KW-0539">Nucleus</keyword>
<keyword evidence="7" id="KW-1185">Reference proteome</keyword>
<accession>A0A9N9PFM2</accession>
<dbReference type="SUPFAM" id="SSF140996">
    <property type="entry name" value="Hermes dimerisation domain"/>
    <property type="match status" value="1"/>
</dbReference>
<dbReference type="GO" id="GO:0005634">
    <property type="term" value="C:nucleus"/>
    <property type="evidence" value="ECO:0007669"/>
    <property type="project" value="UniProtKB-SubCell"/>
</dbReference>
<keyword evidence="2" id="KW-0479">Metal-binding</keyword>